<dbReference type="SMART" id="SM00825">
    <property type="entry name" value="PKS_KS"/>
    <property type="match status" value="1"/>
</dbReference>
<evidence type="ECO:0000259" key="8">
    <source>
        <dbReference type="PROSITE" id="PS52004"/>
    </source>
</evidence>
<dbReference type="SMART" id="SM00822">
    <property type="entry name" value="PKS_KR"/>
    <property type="match status" value="1"/>
</dbReference>
<organism evidence="9 10">
    <name type="scientific">Candidatus Methylumidiphilus alinenensis</name>
    <dbReference type="NCBI Taxonomy" id="2202197"/>
    <lineage>
        <taxon>Bacteria</taxon>
        <taxon>Pseudomonadati</taxon>
        <taxon>Pseudomonadota</taxon>
        <taxon>Gammaproteobacteria</taxon>
        <taxon>Methylococcales</taxon>
        <taxon>Candidatus Methylumidiphilus</taxon>
    </lineage>
</organism>
<dbReference type="PROSITE" id="PS52004">
    <property type="entry name" value="KS3_2"/>
    <property type="match status" value="1"/>
</dbReference>
<accession>A0A2W4T2P5</accession>
<evidence type="ECO:0000256" key="6">
    <source>
        <dbReference type="ARBA" id="ARBA00054155"/>
    </source>
</evidence>
<evidence type="ECO:0000256" key="5">
    <source>
        <dbReference type="ARBA" id="ARBA00022679"/>
    </source>
</evidence>
<comment type="function">
    <text evidence="6">Involved in production of the polyketide antibiotic thailandamide.</text>
</comment>
<dbReference type="InterPro" id="IPR006162">
    <property type="entry name" value="Ppantetheine_attach_site"/>
</dbReference>
<dbReference type="Proteomes" id="UP000249396">
    <property type="component" value="Unassembled WGS sequence"/>
</dbReference>
<keyword evidence="5" id="KW-0808">Transferase</keyword>
<dbReference type="InterPro" id="IPR001227">
    <property type="entry name" value="Ac_transferase_dom_sf"/>
</dbReference>
<dbReference type="PROSITE" id="PS00012">
    <property type="entry name" value="PHOSPHOPANTETHEINE"/>
    <property type="match status" value="1"/>
</dbReference>
<proteinExistence type="inferred from homology"/>
<dbReference type="EMBL" id="QJPH01000259">
    <property type="protein sequence ID" value="PZN81690.1"/>
    <property type="molecule type" value="Genomic_DNA"/>
</dbReference>
<evidence type="ECO:0000256" key="2">
    <source>
        <dbReference type="ARBA" id="ARBA00006484"/>
    </source>
</evidence>
<dbReference type="InterPro" id="IPR050091">
    <property type="entry name" value="PKS_NRPS_Biosynth_Enz"/>
</dbReference>
<evidence type="ECO:0000256" key="3">
    <source>
        <dbReference type="ARBA" id="ARBA00022450"/>
    </source>
</evidence>
<dbReference type="Gene3D" id="3.30.70.3290">
    <property type="match status" value="1"/>
</dbReference>
<dbReference type="UniPathway" id="UPA00094"/>
<dbReference type="SMART" id="SM00823">
    <property type="entry name" value="PKS_PP"/>
    <property type="match status" value="1"/>
</dbReference>
<feature type="domain" description="Ketosynthase family 3 (KS3)" evidence="8">
    <location>
        <begin position="36"/>
        <end position="456"/>
    </location>
</feature>
<dbReference type="SUPFAM" id="SSF51735">
    <property type="entry name" value="NAD(P)-binding Rossmann-fold domains"/>
    <property type="match status" value="2"/>
</dbReference>
<dbReference type="GO" id="GO:0071770">
    <property type="term" value="P:DIM/DIP cell wall layer assembly"/>
    <property type="evidence" value="ECO:0007669"/>
    <property type="project" value="TreeGrafter"/>
</dbReference>
<dbReference type="SUPFAM" id="SSF47336">
    <property type="entry name" value="ACP-like"/>
    <property type="match status" value="1"/>
</dbReference>
<dbReference type="CDD" id="cd08955">
    <property type="entry name" value="KR_2_FAS_SDR_x"/>
    <property type="match status" value="1"/>
</dbReference>
<dbReference type="Pfam" id="PF00698">
    <property type="entry name" value="Acyl_transf_1"/>
    <property type="match status" value="1"/>
</dbReference>
<dbReference type="SUPFAM" id="SSF53901">
    <property type="entry name" value="Thiolase-like"/>
    <property type="match status" value="1"/>
</dbReference>
<dbReference type="Pfam" id="PF08659">
    <property type="entry name" value="KR"/>
    <property type="match status" value="1"/>
</dbReference>
<dbReference type="GO" id="GO:0005886">
    <property type="term" value="C:plasma membrane"/>
    <property type="evidence" value="ECO:0007669"/>
    <property type="project" value="TreeGrafter"/>
</dbReference>
<evidence type="ECO:0000313" key="10">
    <source>
        <dbReference type="Proteomes" id="UP000249396"/>
    </source>
</evidence>
<dbReference type="FunFam" id="3.40.47.10:FF:000019">
    <property type="entry name" value="Polyketide synthase type I"/>
    <property type="match status" value="1"/>
</dbReference>
<comment type="similarity">
    <text evidence="2">Belongs to the short-chain dehydrogenases/reductases (SDR) family.</text>
</comment>
<dbReference type="FunFam" id="3.40.366.10:FF:000002">
    <property type="entry name" value="Probable polyketide synthase 2"/>
    <property type="match status" value="1"/>
</dbReference>
<dbReference type="InterPro" id="IPR016036">
    <property type="entry name" value="Malonyl_transacylase_ACP-bd"/>
</dbReference>
<dbReference type="GO" id="GO:0006633">
    <property type="term" value="P:fatty acid biosynthetic process"/>
    <property type="evidence" value="ECO:0007669"/>
    <property type="project" value="UniProtKB-UniPathway"/>
</dbReference>
<evidence type="ECO:0000256" key="4">
    <source>
        <dbReference type="ARBA" id="ARBA00022553"/>
    </source>
</evidence>
<evidence type="ECO:0000313" key="9">
    <source>
        <dbReference type="EMBL" id="PZN81690.1"/>
    </source>
</evidence>
<protein>
    <submittedName>
        <fullName evidence="9">Short-chain dehydrogenase</fullName>
    </submittedName>
</protein>
<dbReference type="PANTHER" id="PTHR43775:SF37">
    <property type="entry name" value="SI:DKEY-61P9.11"/>
    <property type="match status" value="1"/>
</dbReference>
<feature type="domain" description="Carrier" evidence="7">
    <location>
        <begin position="1446"/>
        <end position="1521"/>
    </location>
</feature>
<dbReference type="InterPro" id="IPR057326">
    <property type="entry name" value="KR_dom"/>
</dbReference>
<dbReference type="InterPro" id="IPR014043">
    <property type="entry name" value="Acyl_transferase_dom"/>
</dbReference>
<dbReference type="Gene3D" id="3.40.366.10">
    <property type="entry name" value="Malonyl-Coenzyme A Acyl Carrier Protein, domain 2"/>
    <property type="match status" value="1"/>
</dbReference>
<dbReference type="GO" id="GO:0004312">
    <property type="term" value="F:fatty acid synthase activity"/>
    <property type="evidence" value="ECO:0007669"/>
    <property type="project" value="TreeGrafter"/>
</dbReference>
<dbReference type="Pfam" id="PF02801">
    <property type="entry name" value="Ketoacyl-synt_C"/>
    <property type="match status" value="1"/>
</dbReference>
<dbReference type="SUPFAM" id="SSF52151">
    <property type="entry name" value="FabD/lysophospholipase-like"/>
    <property type="match status" value="1"/>
</dbReference>
<dbReference type="InterPro" id="IPR036291">
    <property type="entry name" value="NAD(P)-bd_dom_sf"/>
</dbReference>
<evidence type="ECO:0000256" key="1">
    <source>
        <dbReference type="ARBA" id="ARBA00005194"/>
    </source>
</evidence>
<dbReference type="PANTHER" id="PTHR43775">
    <property type="entry name" value="FATTY ACID SYNTHASE"/>
    <property type="match status" value="1"/>
</dbReference>
<dbReference type="SMART" id="SM00827">
    <property type="entry name" value="PKS_AT"/>
    <property type="match status" value="1"/>
</dbReference>
<dbReference type="PROSITE" id="PS50075">
    <property type="entry name" value="CARRIER"/>
    <property type="match status" value="1"/>
</dbReference>
<dbReference type="PROSITE" id="PS00606">
    <property type="entry name" value="KS3_1"/>
    <property type="match status" value="1"/>
</dbReference>
<dbReference type="InterPro" id="IPR014031">
    <property type="entry name" value="Ketoacyl_synth_C"/>
</dbReference>
<dbReference type="SUPFAM" id="SSF55048">
    <property type="entry name" value="Probable ACP-binding domain of malonyl-CoA ACP transacylase"/>
    <property type="match status" value="1"/>
</dbReference>
<dbReference type="InterPro" id="IPR036736">
    <property type="entry name" value="ACP-like_sf"/>
</dbReference>
<dbReference type="Pfam" id="PF22621">
    <property type="entry name" value="CurL-like_PKS_C"/>
    <property type="match status" value="1"/>
</dbReference>
<dbReference type="InterPro" id="IPR018201">
    <property type="entry name" value="Ketoacyl_synth_AS"/>
</dbReference>
<dbReference type="InterPro" id="IPR016039">
    <property type="entry name" value="Thiolase-like"/>
</dbReference>
<dbReference type="InterPro" id="IPR014030">
    <property type="entry name" value="Ketoacyl_synth_N"/>
</dbReference>
<comment type="caution">
    <text evidence="9">The sequence shown here is derived from an EMBL/GenBank/DDBJ whole genome shotgun (WGS) entry which is preliminary data.</text>
</comment>
<name>A0A2W4T2P5_9GAMM</name>
<comment type="pathway">
    <text evidence="1">Lipid metabolism; fatty acid biosynthesis.</text>
</comment>
<gene>
    <name evidence="9" type="ORF">DM484_07825</name>
</gene>
<dbReference type="InterPro" id="IPR009081">
    <property type="entry name" value="PP-bd_ACP"/>
</dbReference>
<dbReference type="Pfam" id="PF00550">
    <property type="entry name" value="PP-binding"/>
    <property type="match status" value="1"/>
</dbReference>
<keyword evidence="3" id="KW-0596">Phosphopantetheine</keyword>
<dbReference type="GO" id="GO:0005737">
    <property type="term" value="C:cytoplasm"/>
    <property type="evidence" value="ECO:0007669"/>
    <property type="project" value="TreeGrafter"/>
</dbReference>
<dbReference type="GO" id="GO:0031177">
    <property type="term" value="F:phosphopantetheine binding"/>
    <property type="evidence" value="ECO:0007669"/>
    <property type="project" value="InterPro"/>
</dbReference>
<reference evidence="9 10" key="1">
    <citation type="journal article" date="2018" name="Aquat. Microb. Ecol.">
        <title>Gammaproteobacterial methanotrophs dominate.</title>
        <authorList>
            <person name="Rissanen A.J."/>
            <person name="Saarenheimo J."/>
            <person name="Tiirola M."/>
            <person name="Peura S."/>
            <person name="Aalto S.L."/>
            <person name="Karvinen A."/>
            <person name="Nykanen H."/>
        </authorList>
    </citation>
    <scope>NUCLEOTIDE SEQUENCE [LARGE SCALE GENOMIC DNA]</scope>
    <source>
        <strain evidence="9">AMbin10</strain>
    </source>
</reference>
<dbReference type="Gene3D" id="1.10.1200.10">
    <property type="entry name" value="ACP-like"/>
    <property type="match status" value="1"/>
</dbReference>
<dbReference type="InterPro" id="IPR013968">
    <property type="entry name" value="PKS_KR"/>
</dbReference>
<sequence>MNEGLRQTTELNALQRATMALKQMRAKLDSLELARTGPIAIIGMACRFPGGSDTPEAFWQNLRDGVDAVADIPPDRWNLDEFYDPEPGAPGKMYTRQGAFLSQVDQFDPLFFGISPREAMSLDPQQRLLLEVGWEALERAGYAPPHTPLQTGVFIGVTENDYANLPLPPCTPLDAYEGTGNDLCFASGRLSYIFGIQGPNVALDTACSSSLVAVHLAVQSLRNDECEMALVGGAQVNLSPETMVMLAKSQALAADGRCKSFDAKADGYGRGEGCGMVVLKRLAKAVADGDNIVAVIRGSAINHDGPSSGLTVPNKLAQESLLRQALKSAQALPGEVAYIEAHGTGTALGDPIELRALQSIYGEGREQPLWVGSVKTNIGHLEASAGMAGLIKTVLALQHREIPPHLHFHQPNPHLDWARLALAVPTTPTTWPAEKSLAGISAFGLSGTNAHVILEAAHVENAQGVQAASGGGDVHLLALSAKTAKALADLAQRYADYLHGPDAARLADVCFTANTGRAHFAHRLSVVAQSNAELAANLAQFNVGVPSSVCAGQSQLDEPPKIAFLFTGQGAQYVNMGHRLYQTQPVFRETLDRCGQILLPCLERPLLEALFGDDEGKVGKQALLDQTAYTQPALFALEYALAELWRSWGIQPTAVMGHSVGEYVAACVAGVFSLEDGLRLIAARGRLMGALPQNGGMVAVQAEPSQVAALLHNDGERLAFAAINGPHSVVVSGEQPALEVLVAKLHAAGIKTKALAVSHAFHSHLMEPMLAEFEQIAGQIVYRRPRLNLISNLTGQTATDAVSTPAYWRQQVRQPVQFAVGMESLRKKGYAIFVEIGPHPVLLGMGRQCLEYGAVADAGGSSFPRLWLPSLRQGQDELKQIFASLGELYVQGIAVDWTGFAHSQARQQRTVLPTYPFQRQRYWNRLRPSFHTQGQRAAQQEKLPWQEWLYKLDWQLRDAAAERTIQSGRCWVLLADGEGLAEKTAALLAAQSQSALCIPPGQFAGATPQVFSRLLRESRERLAGLDLGIVYFNGAGPQINTEMSIQVSAHCHPILHLIQAIATLGVNTRLWLVTHGTQSVIAGERTNVVQVPLWGLARTIVLEQPEVHCTCIDLEGGGRQQAKDEDAEAVLHELMATDGENQVAWRTGQRYAVRLVPLEDPQGPALPLKLSGDGNYLITGGLGGLGLTIAHRLIEMGARHLSLLGRSGIASPSIQQAVEALERAGAQVSVFKVDVADASELTKALGQCRTIAPLRGVVHAAGILDDGILLQQSAARFDRVMAAKVQGAWHLHTLTQDCDLDFFVCFSSLASLVGSAGQGNYAAANSFLDGLAQHRLALGLPALSINWGPWAEVGMAVQAGQKVEGNSEGVRFIGARQGAEVFAYLVNRPGQAQVGVLPVDWATFRIAGLPVFTQARPDWLQTQAVASPAEALLPRLCTLAKNEAHQVLVGEVGQQVTAVLGLSPSQMPAPGQRLFEAGIDSLMAMELRSRLQTLTGRPLPATLVFDYPSIGQLADYVWDEVLGMQAQEGKIEGIQQEANLDGLSDEELEAQLMLKIAAL</sequence>
<dbReference type="Gene3D" id="3.40.47.10">
    <property type="match status" value="1"/>
</dbReference>
<evidence type="ECO:0000259" key="7">
    <source>
        <dbReference type="PROSITE" id="PS50075"/>
    </source>
</evidence>
<dbReference type="InterPro" id="IPR020841">
    <property type="entry name" value="PKS_Beta-ketoAc_synthase_dom"/>
</dbReference>
<dbReference type="CDD" id="cd00833">
    <property type="entry name" value="PKS"/>
    <property type="match status" value="1"/>
</dbReference>
<dbReference type="Pfam" id="PF00109">
    <property type="entry name" value="ketoacyl-synt"/>
    <property type="match status" value="1"/>
</dbReference>
<dbReference type="InterPro" id="IPR016035">
    <property type="entry name" value="Acyl_Trfase/lysoPLipase"/>
</dbReference>
<dbReference type="Gene3D" id="3.40.50.720">
    <property type="entry name" value="NAD(P)-binding Rossmann-like Domain"/>
    <property type="match status" value="1"/>
</dbReference>
<dbReference type="GO" id="GO:0004315">
    <property type="term" value="F:3-oxoacyl-[acyl-carrier-protein] synthase activity"/>
    <property type="evidence" value="ECO:0007669"/>
    <property type="project" value="InterPro"/>
</dbReference>
<keyword evidence="4" id="KW-0597">Phosphoprotein</keyword>
<dbReference type="InterPro" id="IPR020806">
    <property type="entry name" value="PKS_PP-bd"/>
</dbReference>